<dbReference type="InterPro" id="IPR011701">
    <property type="entry name" value="MFS"/>
</dbReference>
<evidence type="ECO:0000256" key="4">
    <source>
        <dbReference type="ARBA" id="ARBA00023136"/>
    </source>
</evidence>
<feature type="transmembrane region" description="Helical" evidence="6">
    <location>
        <begin position="282"/>
        <end position="300"/>
    </location>
</feature>
<feature type="transmembrane region" description="Helical" evidence="6">
    <location>
        <begin position="415"/>
        <end position="434"/>
    </location>
</feature>
<feature type="transmembrane region" description="Helical" evidence="6">
    <location>
        <begin position="79"/>
        <end position="100"/>
    </location>
</feature>
<protein>
    <submittedName>
        <fullName evidence="8">MFS general substrate transporter</fullName>
    </submittedName>
</protein>
<feature type="transmembrane region" description="Helical" evidence="6">
    <location>
        <begin position="350"/>
        <end position="372"/>
    </location>
</feature>
<feature type="compositionally biased region" description="Low complexity" evidence="5">
    <location>
        <begin position="48"/>
        <end position="59"/>
    </location>
</feature>
<dbReference type="GO" id="GO:0016020">
    <property type="term" value="C:membrane"/>
    <property type="evidence" value="ECO:0007669"/>
    <property type="project" value="UniProtKB-SubCell"/>
</dbReference>
<dbReference type="Proteomes" id="UP000234275">
    <property type="component" value="Unassembled WGS sequence"/>
</dbReference>
<dbReference type="RefSeq" id="XP_024702942.1">
    <property type="nucleotide sequence ID" value="XM_024854780.1"/>
</dbReference>
<feature type="transmembrane region" description="Helical" evidence="6">
    <location>
        <begin position="120"/>
        <end position="138"/>
    </location>
</feature>
<dbReference type="PANTHER" id="PTHR42718">
    <property type="entry name" value="MAJOR FACILITATOR SUPERFAMILY MULTIDRUG TRANSPORTER MFSC"/>
    <property type="match status" value="1"/>
</dbReference>
<dbReference type="PANTHER" id="PTHR42718:SF41">
    <property type="entry name" value="MFS TRANSPORTER OF UNKOWN SPECIFICITY (AFU_ORTHOLOGUE AFUA_5G09940)-RELATED"/>
    <property type="match status" value="1"/>
</dbReference>
<evidence type="ECO:0000256" key="1">
    <source>
        <dbReference type="ARBA" id="ARBA00004141"/>
    </source>
</evidence>
<feature type="transmembrane region" description="Helical" evidence="6">
    <location>
        <begin position="241"/>
        <end position="261"/>
    </location>
</feature>
<dbReference type="AlphaFoldDB" id="A0A2I2G432"/>
<dbReference type="EMBL" id="MSFO01000005">
    <property type="protein sequence ID" value="PLB47640.1"/>
    <property type="molecule type" value="Genomic_DNA"/>
</dbReference>
<evidence type="ECO:0000256" key="5">
    <source>
        <dbReference type="SAM" id="MobiDB-lite"/>
    </source>
</evidence>
<proteinExistence type="predicted"/>
<keyword evidence="2 6" id="KW-0812">Transmembrane</keyword>
<dbReference type="InterPro" id="IPR036259">
    <property type="entry name" value="MFS_trans_sf"/>
</dbReference>
<feature type="domain" description="Major facilitator superfamily (MFS) profile" evidence="7">
    <location>
        <begin position="85"/>
        <end position="543"/>
    </location>
</feature>
<feature type="transmembrane region" description="Helical" evidence="6">
    <location>
        <begin position="478"/>
        <end position="500"/>
    </location>
</feature>
<keyword evidence="4 6" id="KW-0472">Membrane</keyword>
<feature type="region of interest" description="Disordered" evidence="5">
    <location>
        <begin position="45"/>
        <end position="73"/>
    </location>
</feature>
<feature type="transmembrane region" description="Helical" evidence="6">
    <location>
        <begin position="176"/>
        <end position="201"/>
    </location>
</feature>
<dbReference type="VEuPathDB" id="FungiDB:P170DRAFT_510439"/>
<accession>A0A2I2G432</accession>
<dbReference type="GO" id="GO:0022857">
    <property type="term" value="F:transmembrane transporter activity"/>
    <property type="evidence" value="ECO:0007669"/>
    <property type="project" value="InterPro"/>
</dbReference>
<feature type="transmembrane region" description="Helical" evidence="6">
    <location>
        <begin position="440"/>
        <end position="466"/>
    </location>
</feature>
<evidence type="ECO:0000256" key="3">
    <source>
        <dbReference type="ARBA" id="ARBA00022989"/>
    </source>
</evidence>
<feature type="transmembrane region" description="Helical" evidence="6">
    <location>
        <begin position="520"/>
        <end position="539"/>
    </location>
</feature>
<feature type="transmembrane region" description="Helical" evidence="6">
    <location>
        <begin position="384"/>
        <end position="403"/>
    </location>
</feature>
<feature type="transmembrane region" description="Helical" evidence="6">
    <location>
        <begin position="213"/>
        <end position="235"/>
    </location>
</feature>
<evidence type="ECO:0000313" key="8">
    <source>
        <dbReference type="EMBL" id="PLB47640.1"/>
    </source>
</evidence>
<organism evidence="8 9">
    <name type="scientific">Aspergillus steynii IBT 23096</name>
    <dbReference type="NCBI Taxonomy" id="1392250"/>
    <lineage>
        <taxon>Eukaryota</taxon>
        <taxon>Fungi</taxon>
        <taxon>Dikarya</taxon>
        <taxon>Ascomycota</taxon>
        <taxon>Pezizomycotina</taxon>
        <taxon>Eurotiomycetes</taxon>
        <taxon>Eurotiomycetidae</taxon>
        <taxon>Eurotiales</taxon>
        <taxon>Aspergillaceae</taxon>
        <taxon>Aspergillus</taxon>
        <taxon>Aspergillus subgen. Circumdati</taxon>
    </lineage>
</organism>
<dbReference type="GeneID" id="36562486"/>
<dbReference type="OrthoDB" id="2130629at2759"/>
<dbReference type="SUPFAM" id="SSF103473">
    <property type="entry name" value="MFS general substrate transporter"/>
    <property type="match status" value="1"/>
</dbReference>
<feature type="transmembrane region" description="Helical" evidence="6">
    <location>
        <begin position="312"/>
        <end position="330"/>
    </location>
</feature>
<name>A0A2I2G432_9EURO</name>
<evidence type="ECO:0000256" key="6">
    <source>
        <dbReference type="SAM" id="Phobius"/>
    </source>
</evidence>
<dbReference type="InterPro" id="IPR020846">
    <property type="entry name" value="MFS_dom"/>
</dbReference>
<gene>
    <name evidence="8" type="ORF">P170DRAFT_510439</name>
</gene>
<keyword evidence="3 6" id="KW-1133">Transmembrane helix</keyword>
<dbReference type="Pfam" id="PF07690">
    <property type="entry name" value="MFS_1"/>
    <property type="match status" value="1"/>
</dbReference>
<evidence type="ECO:0000259" key="7">
    <source>
        <dbReference type="PROSITE" id="PS50850"/>
    </source>
</evidence>
<evidence type="ECO:0000313" key="9">
    <source>
        <dbReference type="Proteomes" id="UP000234275"/>
    </source>
</evidence>
<comment type="caution">
    <text evidence="8">The sequence shown here is derived from an EMBL/GenBank/DDBJ whole genome shotgun (WGS) entry which is preliminary data.</text>
</comment>
<dbReference type="PROSITE" id="PS50850">
    <property type="entry name" value="MFS"/>
    <property type="match status" value="1"/>
</dbReference>
<comment type="subcellular location">
    <subcellularLocation>
        <location evidence="1">Membrane</location>
        <topology evidence="1">Multi-pass membrane protein</topology>
    </subcellularLocation>
</comment>
<feature type="transmembrane region" description="Helical" evidence="6">
    <location>
        <begin position="150"/>
        <end position="170"/>
    </location>
</feature>
<evidence type="ECO:0000256" key="2">
    <source>
        <dbReference type="ARBA" id="ARBA00022692"/>
    </source>
</evidence>
<keyword evidence="9" id="KW-1185">Reference proteome</keyword>
<reference evidence="8 9" key="1">
    <citation type="submission" date="2016-12" db="EMBL/GenBank/DDBJ databases">
        <title>The genomes of Aspergillus section Nigri reveals drivers in fungal speciation.</title>
        <authorList>
            <consortium name="DOE Joint Genome Institute"/>
            <person name="Vesth T.C."/>
            <person name="Nybo J."/>
            <person name="Theobald S."/>
            <person name="Brandl J."/>
            <person name="Frisvad J.C."/>
            <person name="Nielsen K.F."/>
            <person name="Lyhne E.K."/>
            <person name="Kogle M.E."/>
            <person name="Kuo A."/>
            <person name="Riley R."/>
            <person name="Clum A."/>
            <person name="Nolan M."/>
            <person name="Lipzen A."/>
            <person name="Salamov A."/>
            <person name="Henrissat B."/>
            <person name="Wiebenga A."/>
            <person name="De Vries R.P."/>
            <person name="Grigoriev I.V."/>
            <person name="Mortensen U.H."/>
            <person name="Andersen M.R."/>
            <person name="Baker S.E."/>
        </authorList>
    </citation>
    <scope>NUCLEOTIDE SEQUENCE [LARGE SCALE GENOMIC DNA]</scope>
    <source>
        <strain evidence="8 9">IBT 23096</strain>
    </source>
</reference>
<sequence>MTTNIIHPFLAGPSIELPVPQPCQNPASSDGEIISLNESQLALKSHNEASQPAQTQPAPAEEPPTAHKSQSKPPELPTLFAEIIFIIVCSMGQLLFAILLSNTLVNQVTLVEALGISGSLSPWLVGSFLLANGISVVISGSLADLTNPKWLTVGAFIWLTIWDLIGVFSIQPSRMVLYFFARAMQGIAVGVLESTAMSILGRVYKPGQRKNKVFAMMSAMIPMGFGIGALQGGAFSAHLHWVFGSTAILCAICAAAAYWVVPSIPPSTREQGSDQLLSIKDFDFLGAAVCACGCGLLIFGLTQGAPTNWTPYTYALVIVGALFFVAFYFVEQWVTRPLIDNRVWRTPGFIGLMVSYFLGYGAFVGAWMFYAVRFFLTIQSKPPILAAVYLLPIAVAGTLATWVVAKTLHILPGHYILITSMISFTMGPVFFLPQTANTTYWALSFPGIILATFGPDMSFAAASIFITSNVPRSFQGAAGSLLITMQNLSSAVFTAVGDTIGENVTKSGGYALDLEALRAIWWFSLAAALLGAVICAVFVRIPKSEEKEHVQ</sequence>
<dbReference type="Gene3D" id="1.20.1250.20">
    <property type="entry name" value="MFS general substrate transporter like domains"/>
    <property type="match status" value="1"/>
</dbReference>